<reference evidence="1" key="1">
    <citation type="submission" date="2015-12" db="EMBL/GenBank/DDBJ databases">
        <title>De novo transcriptome assembly of four potential Pierce s Disease insect vectors from Arizona vineyards.</title>
        <authorList>
            <person name="Tassone E.E."/>
        </authorList>
    </citation>
    <scope>NUCLEOTIDE SEQUENCE</scope>
</reference>
<protein>
    <submittedName>
        <fullName evidence="1">Uncharacterized protein</fullName>
    </submittedName>
</protein>
<proteinExistence type="predicted"/>
<name>A0A1B6DXN5_9HEMI</name>
<accession>A0A1B6DXN5</accession>
<evidence type="ECO:0000313" key="1">
    <source>
        <dbReference type="EMBL" id="JAS30430.1"/>
    </source>
</evidence>
<gene>
    <name evidence="1" type="ORF">g.10379</name>
</gene>
<sequence length="314" mass="36262">MQSSNCFQHHEDPVTDRNLYILRSNGHQKELQNIFSHQTNSLQKLKQQLKKKKSVCQRQPGPILPKNMLSSDIIYRGDETNCSGFVRDNLTASCRRYPTSINKQKECKSFKTYSQTSNTDLNIQEDISLQTSPRSSFVPQREQRNSFDGLKNWSLKDNQHSDRFHSIFNEHAGKNKFQSMSYLAGESFQEPMNFSVPNFANYCHLIGNSQLSENISYQRNFCNNFSTNIKCSSFVENNDNGKKFNFNPVIDKSINDMDFQELIKENVEPSIGSVSSEWSSSSVNSPNDYECGVNDNSLIRYTTVEQSYFVRYEE</sequence>
<dbReference type="AlphaFoldDB" id="A0A1B6DXN5"/>
<organism evidence="1">
    <name type="scientific">Clastoptera arizonana</name>
    <name type="common">Arizona spittle bug</name>
    <dbReference type="NCBI Taxonomy" id="38151"/>
    <lineage>
        <taxon>Eukaryota</taxon>
        <taxon>Metazoa</taxon>
        <taxon>Ecdysozoa</taxon>
        <taxon>Arthropoda</taxon>
        <taxon>Hexapoda</taxon>
        <taxon>Insecta</taxon>
        <taxon>Pterygota</taxon>
        <taxon>Neoptera</taxon>
        <taxon>Paraneoptera</taxon>
        <taxon>Hemiptera</taxon>
        <taxon>Auchenorrhyncha</taxon>
        <taxon>Cercopoidea</taxon>
        <taxon>Clastopteridae</taxon>
        <taxon>Clastoptera</taxon>
    </lineage>
</organism>
<dbReference type="EMBL" id="GEDC01006868">
    <property type="protein sequence ID" value="JAS30430.1"/>
    <property type="molecule type" value="Transcribed_RNA"/>
</dbReference>